<dbReference type="InterPro" id="IPR004046">
    <property type="entry name" value="GST_C"/>
</dbReference>
<dbReference type="GO" id="GO:0006749">
    <property type="term" value="P:glutathione metabolic process"/>
    <property type="evidence" value="ECO:0007669"/>
    <property type="project" value="TreeGrafter"/>
</dbReference>
<dbReference type="Gene3D" id="3.40.30.10">
    <property type="entry name" value="Glutaredoxin"/>
    <property type="match status" value="1"/>
</dbReference>
<dbReference type="BRENDA" id="2.5.1.18">
    <property type="organism ID" value="10211"/>
</dbReference>
<dbReference type="EMBL" id="MK389474">
    <property type="protein sequence ID" value="QCI55811.1"/>
    <property type="molecule type" value="mRNA"/>
</dbReference>
<evidence type="ECO:0000256" key="5">
    <source>
        <dbReference type="ARBA" id="ARBA00047960"/>
    </source>
</evidence>
<dbReference type="FunFam" id="1.20.1050.10:FF:000003">
    <property type="entry name" value="Glutathione S-transferase 2"/>
    <property type="match status" value="1"/>
</dbReference>
<name>A0A4D7AVC7_ERISI</name>
<evidence type="ECO:0000256" key="3">
    <source>
        <dbReference type="ARBA" id="ARBA00012452"/>
    </source>
</evidence>
<comment type="function">
    <text evidence="1">Conjugation of reduced glutathione to a wide number of exogenous and endogenous hydrophobic electrophiles.</text>
</comment>
<dbReference type="InterPro" id="IPR010987">
    <property type="entry name" value="Glutathione-S-Trfase_C-like"/>
</dbReference>
<dbReference type="SFLD" id="SFLDG01205">
    <property type="entry name" value="AMPS.1"/>
    <property type="match status" value="1"/>
</dbReference>
<evidence type="ECO:0000256" key="6">
    <source>
        <dbReference type="ARBA" id="ARBA00071200"/>
    </source>
</evidence>
<dbReference type="PANTHER" id="PTHR11571:SF222">
    <property type="entry name" value="GLUTATHIONE TRANSFERASE"/>
    <property type="match status" value="1"/>
</dbReference>
<dbReference type="AlphaFoldDB" id="A0A4D7AVC7"/>
<dbReference type="PRINTS" id="PR01267">
    <property type="entry name" value="GSTRNSFRASEM"/>
</dbReference>
<evidence type="ECO:0000313" key="10">
    <source>
        <dbReference type="EMBL" id="QCI55811.1"/>
    </source>
</evidence>
<dbReference type="InterPro" id="IPR040079">
    <property type="entry name" value="Glutathione_S-Trfase"/>
</dbReference>
<proteinExistence type="evidence at transcript level"/>
<gene>
    <name evidence="10" type="primary">GST</name>
</gene>
<dbReference type="InterPro" id="IPR036249">
    <property type="entry name" value="Thioredoxin-like_sf"/>
</dbReference>
<dbReference type="GO" id="GO:0004364">
    <property type="term" value="F:glutathione transferase activity"/>
    <property type="evidence" value="ECO:0007669"/>
    <property type="project" value="UniProtKB-EC"/>
</dbReference>
<dbReference type="PROSITE" id="PS50404">
    <property type="entry name" value="GST_NTER"/>
    <property type="match status" value="1"/>
</dbReference>
<feature type="domain" description="GST N-terminal" evidence="8">
    <location>
        <begin position="1"/>
        <end position="88"/>
    </location>
</feature>
<evidence type="ECO:0000259" key="8">
    <source>
        <dbReference type="PROSITE" id="PS50404"/>
    </source>
</evidence>
<dbReference type="InterPro" id="IPR003081">
    <property type="entry name" value="GST_mu"/>
</dbReference>
<dbReference type="PANTHER" id="PTHR11571">
    <property type="entry name" value="GLUTATHIONE S-TRANSFERASE"/>
    <property type="match status" value="1"/>
</dbReference>
<dbReference type="InterPro" id="IPR036282">
    <property type="entry name" value="Glutathione-S-Trfase_C_sf"/>
</dbReference>
<reference evidence="10" key="1">
    <citation type="submission" date="2019-01" db="EMBL/GenBank/DDBJ databases">
        <authorList>
            <person name="Zhang X."/>
        </authorList>
    </citation>
    <scope>NUCLEOTIDE SEQUENCE</scope>
</reference>
<evidence type="ECO:0000256" key="4">
    <source>
        <dbReference type="ARBA" id="ARBA00022679"/>
    </source>
</evidence>
<dbReference type="Pfam" id="PF02798">
    <property type="entry name" value="GST_N"/>
    <property type="match status" value="1"/>
</dbReference>
<protein>
    <recommendedName>
        <fullName evidence="6">Glutathione S-transferase</fullName>
        <ecNumber evidence="3">2.5.1.18</ecNumber>
    </recommendedName>
    <alternativeName>
        <fullName evidence="7">GST class-mu</fullName>
    </alternativeName>
</protein>
<feature type="domain" description="GST C-terminal" evidence="9">
    <location>
        <begin position="90"/>
        <end position="207"/>
    </location>
</feature>
<dbReference type="SUPFAM" id="SSF47616">
    <property type="entry name" value="GST C-terminal domain-like"/>
    <property type="match status" value="1"/>
</dbReference>
<dbReference type="Pfam" id="PF14497">
    <property type="entry name" value="GST_C_3"/>
    <property type="match status" value="1"/>
</dbReference>
<accession>A0A4D7AVC7</accession>
<dbReference type="SFLD" id="SFLDS00019">
    <property type="entry name" value="Glutathione_Transferase_(cytos"/>
    <property type="match status" value="1"/>
</dbReference>
<evidence type="ECO:0000256" key="1">
    <source>
        <dbReference type="ARBA" id="ARBA00003701"/>
    </source>
</evidence>
<dbReference type="SUPFAM" id="SSF52833">
    <property type="entry name" value="Thioredoxin-like"/>
    <property type="match status" value="1"/>
</dbReference>
<keyword evidence="4 10" id="KW-0808">Transferase</keyword>
<dbReference type="CDD" id="cd03075">
    <property type="entry name" value="GST_N_Mu"/>
    <property type="match status" value="1"/>
</dbReference>
<dbReference type="InterPro" id="IPR004045">
    <property type="entry name" value="Glutathione_S-Trfase_N"/>
</dbReference>
<dbReference type="PROSITE" id="PS50405">
    <property type="entry name" value="GST_CTER"/>
    <property type="match status" value="1"/>
</dbReference>
<dbReference type="EC" id="2.5.1.18" evidence="3"/>
<comment type="similarity">
    <text evidence="2">Belongs to the GST superfamily. Mu family.</text>
</comment>
<evidence type="ECO:0000259" key="9">
    <source>
        <dbReference type="PROSITE" id="PS50405"/>
    </source>
</evidence>
<dbReference type="SFLD" id="SFLDG00363">
    <property type="entry name" value="AMPS_(cytGST):_Alpha-__Mu-__Pi"/>
    <property type="match status" value="1"/>
</dbReference>
<evidence type="ECO:0000256" key="2">
    <source>
        <dbReference type="ARBA" id="ARBA00005861"/>
    </source>
</evidence>
<organism evidence="10">
    <name type="scientific">Eriocheir sinensis</name>
    <name type="common">Chinese mitten crab</name>
    <dbReference type="NCBI Taxonomy" id="95602"/>
    <lineage>
        <taxon>Eukaryota</taxon>
        <taxon>Metazoa</taxon>
        <taxon>Ecdysozoa</taxon>
        <taxon>Arthropoda</taxon>
        <taxon>Crustacea</taxon>
        <taxon>Multicrustacea</taxon>
        <taxon>Malacostraca</taxon>
        <taxon>Eumalacostraca</taxon>
        <taxon>Eucarida</taxon>
        <taxon>Decapoda</taxon>
        <taxon>Pleocyemata</taxon>
        <taxon>Brachyura</taxon>
        <taxon>Eubrachyura</taxon>
        <taxon>Grapsoidea</taxon>
        <taxon>Varunidae</taxon>
        <taxon>Eriocheir</taxon>
    </lineage>
</organism>
<evidence type="ECO:0000256" key="7">
    <source>
        <dbReference type="ARBA" id="ARBA00081375"/>
    </source>
</evidence>
<dbReference type="FunFam" id="3.40.30.10:FF:000019">
    <property type="entry name" value="Glutathione S-transferase Mu"/>
    <property type="match status" value="1"/>
</dbReference>
<sequence length="217" mass="25453">MAPVLGYWDIRGLAQPIRLLLEYTGTEYEEKLYKCGEAPDYDKSCWFSVKETLGVDFPNLPYYFDGDTKVTQSNAILRYIARKHDLCGKTEEEKVRVDMLENQAMDLRNGFTRLCYRDFDTGKDAYLEAMPKTIKQYSDFLGTRPWFAGDNISFVDFVVYELLDEHLQLDKDLLKDAKNLQEFQKHFEELEPIKKYMASPRFLKSPINNRMAKFGDK</sequence>
<dbReference type="Gene3D" id="1.20.1050.10">
    <property type="match status" value="1"/>
</dbReference>
<dbReference type="OrthoDB" id="4951845at2759"/>
<dbReference type="InterPro" id="IPR050213">
    <property type="entry name" value="GST_superfamily"/>
</dbReference>
<comment type="catalytic activity">
    <reaction evidence="5">
        <text>RX + glutathione = an S-substituted glutathione + a halide anion + H(+)</text>
        <dbReference type="Rhea" id="RHEA:16437"/>
        <dbReference type="ChEBI" id="CHEBI:15378"/>
        <dbReference type="ChEBI" id="CHEBI:16042"/>
        <dbReference type="ChEBI" id="CHEBI:17792"/>
        <dbReference type="ChEBI" id="CHEBI:57925"/>
        <dbReference type="ChEBI" id="CHEBI:90779"/>
        <dbReference type="EC" id="2.5.1.18"/>
    </reaction>
</comment>